<dbReference type="EMBL" id="BMYU01000007">
    <property type="protein sequence ID" value="GGX47988.1"/>
    <property type="molecule type" value="Genomic_DNA"/>
</dbReference>
<dbReference type="InterPro" id="IPR056126">
    <property type="entry name" value="DUF7709"/>
</dbReference>
<evidence type="ECO:0000313" key="3">
    <source>
        <dbReference type="Proteomes" id="UP000653343"/>
    </source>
</evidence>
<organism evidence="2 3">
    <name type="scientific">Undibacterium squillarum</name>
    <dbReference type="NCBI Taxonomy" id="1131567"/>
    <lineage>
        <taxon>Bacteria</taxon>
        <taxon>Pseudomonadati</taxon>
        <taxon>Pseudomonadota</taxon>
        <taxon>Betaproteobacteria</taxon>
        <taxon>Burkholderiales</taxon>
        <taxon>Oxalobacteraceae</taxon>
        <taxon>Undibacterium</taxon>
    </lineage>
</organism>
<dbReference type="Proteomes" id="UP000653343">
    <property type="component" value="Unassembled WGS sequence"/>
</dbReference>
<feature type="domain" description="DUF7709" evidence="1">
    <location>
        <begin position="9"/>
        <end position="101"/>
    </location>
</feature>
<gene>
    <name evidence="2" type="ORF">GCM10010946_28130</name>
</gene>
<reference evidence="3" key="1">
    <citation type="journal article" date="2019" name="Int. J. Syst. Evol. Microbiol.">
        <title>The Global Catalogue of Microorganisms (GCM) 10K type strain sequencing project: providing services to taxonomists for standard genome sequencing and annotation.</title>
        <authorList>
            <consortium name="The Broad Institute Genomics Platform"/>
            <consortium name="The Broad Institute Genome Sequencing Center for Infectious Disease"/>
            <person name="Wu L."/>
            <person name="Ma J."/>
        </authorList>
    </citation>
    <scope>NUCLEOTIDE SEQUENCE [LARGE SCALE GENOMIC DNA]</scope>
    <source>
        <strain evidence="3">KCTC 23917</strain>
    </source>
</reference>
<dbReference type="Pfam" id="PF24813">
    <property type="entry name" value="DUF7709"/>
    <property type="match status" value="1"/>
</dbReference>
<name>A0ABQ2Y0U6_9BURK</name>
<protein>
    <recommendedName>
        <fullName evidence="1">DUF7709 domain-containing protein</fullName>
    </recommendedName>
</protein>
<dbReference type="RefSeq" id="WP_189357843.1">
    <property type="nucleotide sequence ID" value="NZ_BMYU01000007.1"/>
</dbReference>
<accession>A0ABQ2Y0U6</accession>
<evidence type="ECO:0000313" key="2">
    <source>
        <dbReference type="EMBL" id="GGX47988.1"/>
    </source>
</evidence>
<proteinExistence type="predicted"/>
<evidence type="ECO:0000259" key="1">
    <source>
        <dbReference type="Pfam" id="PF24813"/>
    </source>
</evidence>
<sequence>MQTPDHTAALAGINQKILSEGEQLPLVKLKDGSQVQTGTVATMLVNISLYNNGQRGQVEEELRLSVPTLIKVGLFDLFPPQDWIAGDNPGRRYVGMIAQALQTENTTGSAA</sequence>
<comment type="caution">
    <text evidence="2">The sequence shown here is derived from an EMBL/GenBank/DDBJ whole genome shotgun (WGS) entry which is preliminary data.</text>
</comment>
<keyword evidence="3" id="KW-1185">Reference proteome</keyword>